<organism evidence="1">
    <name type="scientific">Rhizophora mucronata</name>
    <name type="common">Asiatic mangrove</name>
    <dbReference type="NCBI Taxonomy" id="61149"/>
    <lineage>
        <taxon>Eukaryota</taxon>
        <taxon>Viridiplantae</taxon>
        <taxon>Streptophyta</taxon>
        <taxon>Embryophyta</taxon>
        <taxon>Tracheophyta</taxon>
        <taxon>Spermatophyta</taxon>
        <taxon>Magnoliopsida</taxon>
        <taxon>eudicotyledons</taxon>
        <taxon>Gunneridae</taxon>
        <taxon>Pentapetalae</taxon>
        <taxon>rosids</taxon>
        <taxon>fabids</taxon>
        <taxon>Malpighiales</taxon>
        <taxon>Rhizophoraceae</taxon>
        <taxon>Rhizophora</taxon>
    </lineage>
</organism>
<dbReference type="EMBL" id="GGEC01008189">
    <property type="protein sequence ID" value="MBW88672.1"/>
    <property type="molecule type" value="Transcribed_RNA"/>
</dbReference>
<name>A0A2P2J5B4_RHIMU</name>
<sequence>MSFSSQSPTLASFNRLVSASASTALMAVRLLVRWLIAISAPTTSLTSYSGS</sequence>
<proteinExistence type="predicted"/>
<protein>
    <submittedName>
        <fullName evidence="1">Putative disease resistance protein RGA3</fullName>
    </submittedName>
</protein>
<reference evidence="1" key="1">
    <citation type="submission" date="2018-02" db="EMBL/GenBank/DDBJ databases">
        <title>Rhizophora mucronata_Transcriptome.</title>
        <authorList>
            <person name="Meera S.P."/>
            <person name="Sreeshan A."/>
            <person name="Augustine A."/>
        </authorList>
    </citation>
    <scope>NUCLEOTIDE SEQUENCE</scope>
    <source>
        <tissue evidence="1">Leaf</tissue>
    </source>
</reference>
<evidence type="ECO:0000313" key="1">
    <source>
        <dbReference type="EMBL" id="MBW88672.1"/>
    </source>
</evidence>
<accession>A0A2P2J5B4</accession>
<dbReference type="AlphaFoldDB" id="A0A2P2J5B4"/>